<keyword evidence="1" id="KW-0732">Signal</keyword>
<dbReference type="EMBL" id="GBXM01003756">
    <property type="protein sequence ID" value="JAI04822.1"/>
    <property type="molecule type" value="Transcribed_RNA"/>
</dbReference>
<feature type="chain" id="PRO_5002435435" description="Secreted protein" evidence="1">
    <location>
        <begin position="23"/>
        <end position="67"/>
    </location>
</feature>
<evidence type="ECO:0008006" key="3">
    <source>
        <dbReference type="Google" id="ProtNLM"/>
    </source>
</evidence>
<reference evidence="2" key="2">
    <citation type="journal article" date="2015" name="Fish Shellfish Immunol.">
        <title>Early steps in the European eel (Anguilla anguilla)-Vibrio vulnificus interaction in the gills: Role of the RtxA13 toxin.</title>
        <authorList>
            <person name="Callol A."/>
            <person name="Pajuelo D."/>
            <person name="Ebbesson L."/>
            <person name="Teles M."/>
            <person name="MacKenzie S."/>
            <person name="Amaro C."/>
        </authorList>
    </citation>
    <scope>NUCLEOTIDE SEQUENCE</scope>
</reference>
<name>A0A0E9XQY6_ANGAN</name>
<protein>
    <recommendedName>
        <fullName evidence="3">Secreted protein</fullName>
    </recommendedName>
</protein>
<feature type="signal peptide" evidence="1">
    <location>
        <begin position="1"/>
        <end position="22"/>
    </location>
</feature>
<sequence>MFPRPLFPPLLTLLQLWWKTSNQKLCILTGPLSVKHREAPSQRDWTSQIGETLAFQQPDHCNDVCIL</sequence>
<organism evidence="2">
    <name type="scientific">Anguilla anguilla</name>
    <name type="common">European freshwater eel</name>
    <name type="synonym">Muraena anguilla</name>
    <dbReference type="NCBI Taxonomy" id="7936"/>
    <lineage>
        <taxon>Eukaryota</taxon>
        <taxon>Metazoa</taxon>
        <taxon>Chordata</taxon>
        <taxon>Craniata</taxon>
        <taxon>Vertebrata</taxon>
        <taxon>Euteleostomi</taxon>
        <taxon>Actinopterygii</taxon>
        <taxon>Neopterygii</taxon>
        <taxon>Teleostei</taxon>
        <taxon>Anguilliformes</taxon>
        <taxon>Anguillidae</taxon>
        <taxon>Anguilla</taxon>
    </lineage>
</organism>
<dbReference type="AlphaFoldDB" id="A0A0E9XQY6"/>
<reference evidence="2" key="1">
    <citation type="submission" date="2014-11" db="EMBL/GenBank/DDBJ databases">
        <authorList>
            <person name="Amaro Gonzalez C."/>
        </authorList>
    </citation>
    <scope>NUCLEOTIDE SEQUENCE</scope>
</reference>
<proteinExistence type="predicted"/>
<evidence type="ECO:0000256" key="1">
    <source>
        <dbReference type="SAM" id="SignalP"/>
    </source>
</evidence>
<evidence type="ECO:0000313" key="2">
    <source>
        <dbReference type="EMBL" id="JAI04822.1"/>
    </source>
</evidence>
<accession>A0A0E9XQY6</accession>